<sequence length="249" mass="27038">MPSILPSIHTRRTITSSAIAGQPKRIARDSRIPRFFFTASRRKPSASKSASPHPILRVDGQSTRSTKRVRKSKRVVADLQFAAAVHRSISRRSESPDLEGRRMNVEGDVPQEHRKELDVQERLLVDRLGQHLLEQGCNPAPLDAPPLPSAPAPPAPVACAEEDINMDVTPVAPLVGRSAHSPHLSYPPAVPDAAGRDTEPRAPRLHHAAARRDAHNAPPRSSRCQVARTPATAFADVQEAERACGSRGA</sequence>
<protein>
    <submittedName>
        <fullName evidence="2">Uncharacterized protein</fullName>
    </submittedName>
</protein>
<gene>
    <name evidence="2" type="ORF">EVG20_g7171</name>
</gene>
<accession>A0A4Y9YEZ7</accession>
<reference evidence="2 3" key="1">
    <citation type="submission" date="2019-02" db="EMBL/GenBank/DDBJ databases">
        <title>Genome sequencing of the rare red list fungi Dentipellis fragilis.</title>
        <authorList>
            <person name="Buettner E."/>
            <person name="Kellner H."/>
        </authorList>
    </citation>
    <scope>NUCLEOTIDE SEQUENCE [LARGE SCALE GENOMIC DNA]</scope>
    <source>
        <strain evidence="2 3">DSM 105465</strain>
    </source>
</reference>
<feature type="region of interest" description="Disordered" evidence="1">
    <location>
        <begin position="179"/>
        <end position="230"/>
    </location>
</feature>
<proteinExistence type="predicted"/>
<name>A0A4Y9YEZ7_9AGAM</name>
<comment type="caution">
    <text evidence="2">The sequence shown here is derived from an EMBL/GenBank/DDBJ whole genome shotgun (WGS) entry which is preliminary data.</text>
</comment>
<feature type="region of interest" description="Disordered" evidence="1">
    <location>
        <begin position="39"/>
        <end position="70"/>
    </location>
</feature>
<organism evidence="2 3">
    <name type="scientific">Dentipellis fragilis</name>
    <dbReference type="NCBI Taxonomy" id="205917"/>
    <lineage>
        <taxon>Eukaryota</taxon>
        <taxon>Fungi</taxon>
        <taxon>Dikarya</taxon>
        <taxon>Basidiomycota</taxon>
        <taxon>Agaricomycotina</taxon>
        <taxon>Agaricomycetes</taxon>
        <taxon>Russulales</taxon>
        <taxon>Hericiaceae</taxon>
        <taxon>Dentipellis</taxon>
    </lineage>
</organism>
<dbReference type="Proteomes" id="UP000298327">
    <property type="component" value="Unassembled WGS sequence"/>
</dbReference>
<dbReference type="EMBL" id="SEOQ01000525">
    <property type="protein sequence ID" value="TFY61136.1"/>
    <property type="molecule type" value="Genomic_DNA"/>
</dbReference>
<keyword evidence="3" id="KW-1185">Reference proteome</keyword>
<evidence type="ECO:0000313" key="2">
    <source>
        <dbReference type="EMBL" id="TFY61136.1"/>
    </source>
</evidence>
<dbReference type="AlphaFoldDB" id="A0A4Y9YEZ7"/>
<evidence type="ECO:0000256" key="1">
    <source>
        <dbReference type="SAM" id="MobiDB-lite"/>
    </source>
</evidence>
<evidence type="ECO:0000313" key="3">
    <source>
        <dbReference type="Proteomes" id="UP000298327"/>
    </source>
</evidence>